<comment type="caution">
    <text evidence="2">The sequence shown here is derived from an EMBL/GenBank/DDBJ whole genome shotgun (WGS) entry which is preliminary data.</text>
</comment>
<proteinExistence type="predicted"/>
<feature type="compositionally biased region" description="Polar residues" evidence="1">
    <location>
        <begin position="26"/>
        <end position="67"/>
    </location>
</feature>
<protein>
    <submittedName>
        <fullName evidence="2">Unnamed protein product</fullName>
    </submittedName>
</protein>
<gene>
    <name evidence="2" type="ORF">Plil01_001031300</name>
</gene>
<evidence type="ECO:0000256" key="1">
    <source>
        <dbReference type="SAM" id="MobiDB-lite"/>
    </source>
</evidence>
<dbReference type="EMBL" id="BSXW01000540">
    <property type="protein sequence ID" value="GMF25054.1"/>
    <property type="molecule type" value="Genomic_DNA"/>
</dbReference>
<dbReference type="Proteomes" id="UP001165083">
    <property type="component" value="Unassembled WGS sequence"/>
</dbReference>
<evidence type="ECO:0000313" key="3">
    <source>
        <dbReference type="Proteomes" id="UP001165083"/>
    </source>
</evidence>
<dbReference type="AlphaFoldDB" id="A0A9W6U417"/>
<sequence>MVEAAVPSAMTPEQQDATEQQREDTTGPNDAATQLGDGQQLNDASDGQASRPQRISTRWGSRPSSTAEPPEQHQIYPLAQHRRWTLHPQSASQPSLRCWASASVVEGRRSCFGGWSMGSGYPIACAELKCIVLDACLDRRAHQFSKAGSSDNWVLCSYNAIKKDCPSARGILDSSQFDAVDTTEL</sequence>
<reference evidence="2" key="1">
    <citation type="submission" date="2023-04" db="EMBL/GenBank/DDBJ databases">
        <title>Phytophthora lilii NBRC 32176.</title>
        <authorList>
            <person name="Ichikawa N."/>
            <person name="Sato H."/>
            <person name="Tonouchi N."/>
        </authorList>
    </citation>
    <scope>NUCLEOTIDE SEQUENCE</scope>
    <source>
        <strain evidence="2">NBRC 32176</strain>
    </source>
</reference>
<keyword evidence="3" id="KW-1185">Reference proteome</keyword>
<feature type="region of interest" description="Disordered" evidence="1">
    <location>
        <begin position="1"/>
        <end position="71"/>
    </location>
</feature>
<organism evidence="2 3">
    <name type="scientific">Phytophthora lilii</name>
    <dbReference type="NCBI Taxonomy" id="2077276"/>
    <lineage>
        <taxon>Eukaryota</taxon>
        <taxon>Sar</taxon>
        <taxon>Stramenopiles</taxon>
        <taxon>Oomycota</taxon>
        <taxon>Peronosporomycetes</taxon>
        <taxon>Peronosporales</taxon>
        <taxon>Peronosporaceae</taxon>
        <taxon>Phytophthora</taxon>
    </lineage>
</organism>
<accession>A0A9W6U417</accession>
<evidence type="ECO:0000313" key="2">
    <source>
        <dbReference type="EMBL" id="GMF25054.1"/>
    </source>
</evidence>
<name>A0A9W6U417_9STRA</name>